<keyword evidence="2" id="KW-1185">Reference proteome</keyword>
<evidence type="ECO:0000313" key="2">
    <source>
        <dbReference type="Proteomes" id="UP000789759"/>
    </source>
</evidence>
<reference evidence="1" key="1">
    <citation type="submission" date="2021-06" db="EMBL/GenBank/DDBJ databases">
        <authorList>
            <person name="Kallberg Y."/>
            <person name="Tangrot J."/>
            <person name="Rosling A."/>
        </authorList>
    </citation>
    <scope>NUCLEOTIDE SEQUENCE</scope>
    <source>
        <strain evidence="1">FL966</strain>
    </source>
</reference>
<name>A0A9N9GNB9_9GLOM</name>
<comment type="caution">
    <text evidence="1">The sequence shown here is derived from an EMBL/GenBank/DDBJ whole genome shotgun (WGS) entry which is preliminary data.</text>
</comment>
<dbReference type="OrthoDB" id="2441238at2759"/>
<sequence>MTAPNLSTRFQDVGNAYFACSQNNKLKHEYKDSNRKRIDHFSCDSKLNIKIDILAKEAKVVLKHKLIHDKPIDITTLPEIKQEIIDNLNMNPKPKWTDYQFEEVSNEFSFVDPSFKPDLQYENKEYYVVCPSNLHKNIIDLVRKHFNMHSKIPINSNETIPFSKTNIMIEAYWKVLKHTYLYQYNHPQLDYLIWVICTHILLDQIIRLQQILLGRTVLLWFEEFKKE</sequence>
<accession>A0A9N9GNB9</accession>
<dbReference type="EMBL" id="CAJVQA010005553">
    <property type="protein sequence ID" value="CAG8622946.1"/>
    <property type="molecule type" value="Genomic_DNA"/>
</dbReference>
<evidence type="ECO:0000313" key="1">
    <source>
        <dbReference type="EMBL" id="CAG8622946.1"/>
    </source>
</evidence>
<protein>
    <submittedName>
        <fullName evidence="1">13726_t:CDS:1</fullName>
    </submittedName>
</protein>
<organism evidence="1 2">
    <name type="scientific">Cetraspora pellucida</name>
    <dbReference type="NCBI Taxonomy" id="1433469"/>
    <lineage>
        <taxon>Eukaryota</taxon>
        <taxon>Fungi</taxon>
        <taxon>Fungi incertae sedis</taxon>
        <taxon>Mucoromycota</taxon>
        <taxon>Glomeromycotina</taxon>
        <taxon>Glomeromycetes</taxon>
        <taxon>Diversisporales</taxon>
        <taxon>Gigasporaceae</taxon>
        <taxon>Cetraspora</taxon>
    </lineage>
</organism>
<dbReference type="AlphaFoldDB" id="A0A9N9GNB9"/>
<gene>
    <name evidence="1" type="ORF">CPELLU_LOCUS8012</name>
</gene>
<dbReference type="Proteomes" id="UP000789759">
    <property type="component" value="Unassembled WGS sequence"/>
</dbReference>
<proteinExistence type="predicted"/>